<dbReference type="EMBL" id="LJYF01000003">
    <property type="protein sequence ID" value="KRQ02163.1"/>
    <property type="molecule type" value="Genomic_DNA"/>
</dbReference>
<dbReference type="SUPFAM" id="SSF75169">
    <property type="entry name" value="DsrEFH-like"/>
    <property type="match status" value="1"/>
</dbReference>
<dbReference type="OrthoDB" id="5794490at2"/>
<comment type="caution">
    <text evidence="2">The sequence shown here is derived from an EMBL/GenBank/DDBJ whole genome shotgun (WGS) entry which is preliminary data.</text>
</comment>
<dbReference type="InterPro" id="IPR003787">
    <property type="entry name" value="Sulphur_relay_DsrE/F-like"/>
</dbReference>
<dbReference type="RefSeq" id="WP_036042249.1">
    <property type="nucleotide sequence ID" value="NZ_CP104173.1"/>
</dbReference>
<dbReference type="InterPro" id="IPR027396">
    <property type="entry name" value="DsrEFH-like"/>
</dbReference>
<dbReference type="Gene3D" id="3.40.1260.10">
    <property type="entry name" value="DsrEFH-like"/>
    <property type="match status" value="1"/>
</dbReference>
<dbReference type="GeneID" id="93175481"/>
<dbReference type="Proteomes" id="UP000051380">
    <property type="component" value="Unassembled WGS sequence"/>
</dbReference>
<accession>A0A0R3CXD0</accession>
<feature type="signal peptide" evidence="1">
    <location>
        <begin position="1"/>
        <end position="25"/>
    </location>
</feature>
<evidence type="ECO:0000256" key="1">
    <source>
        <dbReference type="SAM" id="SignalP"/>
    </source>
</evidence>
<evidence type="ECO:0000313" key="5">
    <source>
        <dbReference type="Proteomes" id="UP001565474"/>
    </source>
</evidence>
<feature type="chain" id="PRO_5006434878" evidence="1">
    <location>
        <begin position="26"/>
        <end position="149"/>
    </location>
</feature>
<protein>
    <submittedName>
        <fullName evidence="3">Intracellular sulfur oxidation DsrE/DsrF family protein</fullName>
    </submittedName>
</protein>
<proteinExistence type="predicted"/>
<name>A0A0R3CXD0_9BRAD</name>
<dbReference type="PANTHER" id="PTHR37691">
    <property type="entry name" value="BLR3518 PROTEIN"/>
    <property type="match status" value="1"/>
</dbReference>
<evidence type="ECO:0000313" key="3">
    <source>
        <dbReference type="EMBL" id="MEY9469092.1"/>
    </source>
</evidence>
<dbReference type="EMBL" id="JBGBZN010000002">
    <property type="protein sequence ID" value="MEY9469092.1"/>
    <property type="molecule type" value="Genomic_DNA"/>
</dbReference>
<keyword evidence="1" id="KW-0732">Signal</keyword>
<reference evidence="2 4" key="1">
    <citation type="submission" date="2015-09" db="EMBL/GenBank/DDBJ databases">
        <title>Draft Genome Sequence of the Strain BR 3267 (Bradyrhizobium yuanmingense) recommended as inoculant for cowpea in Brazil.</title>
        <authorList>
            <person name="Simoes-Araujo J.L."/>
            <person name="Zilli J.E."/>
        </authorList>
    </citation>
    <scope>NUCLEOTIDE SEQUENCE [LARGE SCALE GENOMIC DNA]</scope>
    <source>
        <strain evidence="2 4">BR3267</strain>
    </source>
</reference>
<gene>
    <name evidence="3" type="ORF">ABH992_001491</name>
    <name evidence="2" type="ORF">AOQ72_07570</name>
</gene>
<reference evidence="3 5" key="2">
    <citation type="submission" date="2024-07" db="EMBL/GenBank/DDBJ databases">
        <title>Genomic Encyclopedia of Type Strains, Phase V (KMG-V): Genome sequencing to study the core and pangenomes of soil and plant-associated prokaryotes.</title>
        <authorList>
            <person name="Whitman W."/>
        </authorList>
    </citation>
    <scope>NUCLEOTIDE SEQUENCE [LARGE SCALE GENOMIC DNA]</scope>
    <source>
        <strain evidence="3 5">USDA 222</strain>
    </source>
</reference>
<sequence>MNRRSILWSAVSALGAALGASSAKATTATAPSNKLKVVYHLSDAEKVHFVLGNIQNHFDGVGGPEHVTIALVIHGPALKAFHSAQANPDVSKRISDFSKGGVELAACGNTMKAQNVTLSELLPGFVNAENGGVVRLAELQSQGYLYLRP</sequence>
<evidence type="ECO:0000313" key="4">
    <source>
        <dbReference type="Proteomes" id="UP000051380"/>
    </source>
</evidence>
<evidence type="ECO:0000313" key="2">
    <source>
        <dbReference type="EMBL" id="KRQ02163.1"/>
    </source>
</evidence>
<dbReference type="STRING" id="108015.GA0061099_1001840"/>
<dbReference type="AlphaFoldDB" id="A0A0R3CXD0"/>
<dbReference type="Pfam" id="PF02635">
    <property type="entry name" value="DsrE"/>
    <property type="match status" value="1"/>
</dbReference>
<dbReference type="PANTHER" id="PTHR37691:SF1">
    <property type="entry name" value="BLR3518 PROTEIN"/>
    <property type="match status" value="1"/>
</dbReference>
<organism evidence="2 4">
    <name type="scientific">Bradyrhizobium yuanmingense</name>
    <dbReference type="NCBI Taxonomy" id="108015"/>
    <lineage>
        <taxon>Bacteria</taxon>
        <taxon>Pseudomonadati</taxon>
        <taxon>Pseudomonadota</taxon>
        <taxon>Alphaproteobacteria</taxon>
        <taxon>Hyphomicrobiales</taxon>
        <taxon>Nitrobacteraceae</taxon>
        <taxon>Bradyrhizobium</taxon>
    </lineage>
</organism>
<dbReference type="Proteomes" id="UP001565474">
    <property type="component" value="Unassembled WGS sequence"/>
</dbReference>
<keyword evidence="5" id="KW-1185">Reference proteome</keyword>